<name>A0A167VAW4_9EURO</name>
<dbReference type="Gene3D" id="1.50.40.10">
    <property type="entry name" value="Mitochondrial carrier domain"/>
    <property type="match status" value="1"/>
</dbReference>
<evidence type="ECO:0000256" key="4">
    <source>
        <dbReference type="ARBA" id="ARBA00022692"/>
    </source>
</evidence>
<keyword evidence="5" id="KW-0677">Repeat</keyword>
<accession>A0A167VAW4</accession>
<gene>
    <name evidence="12" type="ORF">AAP_05802</name>
</gene>
<protein>
    <submittedName>
        <fullName evidence="12">Mitochondrial folate carrier protein Flx1</fullName>
    </submittedName>
</protein>
<evidence type="ECO:0000256" key="2">
    <source>
        <dbReference type="ARBA" id="ARBA00006375"/>
    </source>
</evidence>
<organism evidence="12 13">
    <name type="scientific">Ascosphaera apis ARSEF 7405</name>
    <dbReference type="NCBI Taxonomy" id="392613"/>
    <lineage>
        <taxon>Eukaryota</taxon>
        <taxon>Fungi</taxon>
        <taxon>Dikarya</taxon>
        <taxon>Ascomycota</taxon>
        <taxon>Pezizomycotina</taxon>
        <taxon>Eurotiomycetes</taxon>
        <taxon>Eurotiomycetidae</taxon>
        <taxon>Onygenales</taxon>
        <taxon>Ascosphaeraceae</taxon>
        <taxon>Ascosphaera</taxon>
    </lineage>
</organism>
<evidence type="ECO:0000256" key="5">
    <source>
        <dbReference type="ARBA" id="ARBA00022737"/>
    </source>
</evidence>
<dbReference type="PROSITE" id="PS50920">
    <property type="entry name" value="SOLCAR"/>
    <property type="match status" value="3"/>
</dbReference>
<evidence type="ECO:0000256" key="10">
    <source>
        <dbReference type="PROSITE-ProRule" id="PRU00282"/>
    </source>
</evidence>
<dbReference type="InterPro" id="IPR002067">
    <property type="entry name" value="MCP"/>
</dbReference>
<dbReference type="AlphaFoldDB" id="A0A167VAW4"/>
<evidence type="ECO:0000256" key="9">
    <source>
        <dbReference type="ARBA" id="ARBA00023136"/>
    </source>
</evidence>
<evidence type="ECO:0000256" key="7">
    <source>
        <dbReference type="ARBA" id="ARBA00022989"/>
    </source>
</evidence>
<dbReference type="VEuPathDB" id="FungiDB:AAP_05802"/>
<dbReference type="GO" id="GO:0005743">
    <property type="term" value="C:mitochondrial inner membrane"/>
    <property type="evidence" value="ECO:0007669"/>
    <property type="project" value="UniProtKB-SubCell"/>
</dbReference>
<comment type="similarity">
    <text evidence="2 11">Belongs to the mitochondrial carrier (TC 2.A.29) family.</text>
</comment>
<reference evidence="12 13" key="1">
    <citation type="journal article" date="2016" name="Genome Biol. Evol.">
        <title>Divergent and convergent evolution of fungal pathogenicity.</title>
        <authorList>
            <person name="Shang Y."/>
            <person name="Xiao G."/>
            <person name="Zheng P."/>
            <person name="Cen K."/>
            <person name="Zhan S."/>
            <person name="Wang C."/>
        </authorList>
    </citation>
    <scope>NUCLEOTIDE SEQUENCE [LARGE SCALE GENOMIC DNA]</scope>
    <source>
        <strain evidence="12 13">ARSEF 7405</strain>
    </source>
</reference>
<dbReference type="Proteomes" id="UP000242877">
    <property type="component" value="Unassembled WGS sequence"/>
</dbReference>
<feature type="repeat" description="Solcar" evidence="10">
    <location>
        <begin position="138"/>
        <end position="225"/>
    </location>
</feature>
<comment type="caution">
    <text evidence="12">The sequence shown here is derived from an EMBL/GenBank/DDBJ whole genome shotgun (WGS) entry which is preliminary data.</text>
</comment>
<evidence type="ECO:0000256" key="6">
    <source>
        <dbReference type="ARBA" id="ARBA00022792"/>
    </source>
</evidence>
<keyword evidence="3 11" id="KW-0813">Transport</keyword>
<evidence type="ECO:0000256" key="3">
    <source>
        <dbReference type="ARBA" id="ARBA00022448"/>
    </source>
</evidence>
<dbReference type="OrthoDB" id="428293at2759"/>
<dbReference type="InterPro" id="IPR044712">
    <property type="entry name" value="SLC25A32-like"/>
</dbReference>
<keyword evidence="8" id="KW-0496">Mitochondrion</keyword>
<proteinExistence type="inferred from homology"/>
<dbReference type="PRINTS" id="PR00926">
    <property type="entry name" value="MITOCARRIER"/>
</dbReference>
<comment type="subcellular location">
    <subcellularLocation>
        <location evidence="1">Mitochondrion inner membrane</location>
        <topology evidence="1">Multi-pass membrane protein</topology>
    </subcellularLocation>
</comment>
<feature type="repeat" description="Solcar" evidence="10">
    <location>
        <begin position="22"/>
        <end position="110"/>
    </location>
</feature>
<keyword evidence="4 10" id="KW-0812">Transmembrane</keyword>
<evidence type="ECO:0000256" key="8">
    <source>
        <dbReference type="ARBA" id="ARBA00023128"/>
    </source>
</evidence>
<dbReference type="InterPro" id="IPR018108">
    <property type="entry name" value="MCP_transmembrane"/>
</dbReference>
<evidence type="ECO:0000313" key="13">
    <source>
        <dbReference type="Proteomes" id="UP000242877"/>
    </source>
</evidence>
<dbReference type="PANTHER" id="PTHR45683">
    <property type="entry name" value="MITOCHONDRIAL NICOTINAMIDE ADENINE DINUCLEOTIDE TRANSPORTER 1-RELATED-RELATED"/>
    <property type="match status" value="1"/>
</dbReference>
<keyword evidence="7" id="KW-1133">Transmembrane helix</keyword>
<evidence type="ECO:0000256" key="11">
    <source>
        <dbReference type="RuleBase" id="RU000488"/>
    </source>
</evidence>
<keyword evidence="13" id="KW-1185">Reference proteome</keyword>
<evidence type="ECO:0000313" key="12">
    <source>
        <dbReference type="EMBL" id="KZZ87278.1"/>
    </source>
</evidence>
<dbReference type="InterPro" id="IPR023395">
    <property type="entry name" value="MCP_dom_sf"/>
</dbReference>
<dbReference type="SUPFAM" id="SSF103506">
    <property type="entry name" value="Mitochondrial carrier"/>
    <property type="match status" value="1"/>
</dbReference>
<evidence type="ECO:0000256" key="1">
    <source>
        <dbReference type="ARBA" id="ARBA00004448"/>
    </source>
</evidence>
<feature type="repeat" description="Solcar" evidence="10">
    <location>
        <begin position="277"/>
        <end position="359"/>
    </location>
</feature>
<sequence length="361" mass="39507">MNDVTPSSFFTALTASGGGKLPPPIVETVAGLTAGTVSTLVLHPLDLIKVRLQVDRLRASQLGSAVHVARDIFVNEGRIAAFYRGLTPNIIGNSVSWGLYFFWYDKIKDGLHEYRTRGKDHDAATDAATTTMTGEASLRSMDYFLASGLSGVITSSLTNPIWVIKTRMLMTGAHAPGAYSSFISGVRSIYRQDGILGFYRGFVPALFGVSHGALQFMAYERLKQFRSKSRLSSKYAKKKEDGMDSDHEHGTAGVNTIASPSAAAPAPTTTKILDNADYLLSSSLSKIFAGCLTYPYQLLRSRLQAYDADKTYRGLVDAIVQIWQKEHVKGFYKGLVPNLVRVLPSTCLTFLVYENTKAYLS</sequence>
<dbReference type="GO" id="GO:0015230">
    <property type="term" value="F:FAD transmembrane transporter activity"/>
    <property type="evidence" value="ECO:0007669"/>
    <property type="project" value="EnsemblFungi"/>
</dbReference>
<dbReference type="EMBL" id="AZGZ01000036">
    <property type="protein sequence ID" value="KZZ87278.1"/>
    <property type="molecule type" value="Genomic_DNA"/>
</dbReference>
<keyword evidence="9 10" id="KW-0472">Membrane</keyword>
<dbReference type="Pfam" id="PF00153">
    <property type="entry name" value="Mito_carr"/>
    <property type="match status" value="3"/>
</dbReference>
<keyword evidence="6" id="KW-0999">Mitochondrion inner membrane</keyword>